<protein>
    <submittedName>
        <fullName evidence="1">Uncharacterized protein</fullName>
    </submittedName>
</protein>
<dbReference type="AlphaFoldDB" id="A0A5C5RME5"/>
<gene>
    <name evidence="1" type="ORF">FK268_11175</name>
</gene>
<reference evidence="1 2" key="1">
    <citation type="submission" date="2019-06" db="EMBL/GenBank/DDBJ databases">
        <authorList>
            <person name="Teng J.L.L."/>
            <person name="Lee H.H."/>
            <person name="Lau S.K.P."/>
            <person name="Woo P.C.Y."/>
        </authorList>
    </citation>
    <scope>NUCLEOTIDE SEQUENCE [LARGE SCALE GENOMIC DNA]</scope>
    <source>
        <strain evidence="1 2">HKU70</strain>
    </source>
</reference>
<evidence type="ECO:0000313" key="1">
    <source>
        <dbReference type="EMBL" id="TWS24167.1"/>
    </source>
</evidence>
<reference evidence="1 2" key="2">
    <citation type="submission" date="2019-08" db="EMBL/GenBank/DDBJ databases">
        <title>Tsukamurella conjunctivitidis sp. nov., Tsukamurella assacharolytica sp. nov. and Tsukamurella sputae sp. nov. isolated from patients with conjunctivitis, bacteraemia (lymphoma) and respiratory infection (sputum) in Hong Kong.</title>
        <authorList>
            <person name="Fok K.M.N."/>
            <person name="Fong J.Y.H."/>
        </authorList>
    </citation>
    <scope>NUCLEOTIDE SEQUENCE [LARGE SCALE GENOMIC DNA]</scope>
    <source>
        <strain evidence="1 2">HKU70</strain>
    </source>
</reference>
<evidence type="ECO:0000313" key="2">
    <source>
        <dbReference type="Proteomes" id="UP000319792"/>
    </source>
</evidence>
<organism evidence="1 2">
    <name type="scientific">Tsukamurella sputi</name>
    <dbReference type="NCBI Taxonomy" id="2591848"/>
    <lineage>
        <taxon>Bacteria</taxon>
        <taxon>Bacillati</taxon>
        <taxon>Actinomycetota</taxon>
        <taxon>Actinomycetes</taxon>
        <taxon>Mycobacteriales</taxon>
        <taxon>Tsukamurellaceae</taxon>
        <taxon>Tsukamurella</taxon>
    </lineage>
</organism>
<dbReference type="Proteomes" id="UP000319792">
    <property type="component" value="Unassembled WGS sequence"/>
</dbReference>
<name>A0A5C5RME5_9ACTN</name>
<dbReference type="EMBL" id="VIGV01000003">
    <property type="protein sequence ID" value="TWS24167.1"/>
    <property type="molecule type" value="Genomic_DNA"/>
</dbReference>
<keyword evidence="2" id="KW-1185">Reference proteome</keyword>
<dbReference type="OrthoDB" id="4138462at2"/>
<accession>A0A5C5RME5</accession>
<proteinExistence type="predicted"/>
<sequence length="350" mass="38897">MSDQATPFDPRKQWIFGYEEFGNEALPAHLLKVSVHHAHSAITKASSKEPNTWLEAAIHAGGAVELLAKYHLSSVNPILLVEMRNAKDYGILHVLGEHVGPPGDPQKRRNVKTRGPEDCLTLVALMSGRKLPQGDLTKVLDARNSAVHMGLVDGPELQGAVAAMVRVVDALIEIAGIPRSNYWGSQIALIDQIASRETLQKALKQKIDAASRIAQSLAPEDPDQVREDLSRNSEDGSLFDLEEYPEGTSYWYAQKCPVCKRAGTVFCSRWITAPEEDFEGDSFVQEHAHGVAYRCGSCHLELDEREMLELRLGGDVPLGYRAATEDEMLSYQEHLAEMYYEHQAELRRGK</sequence>
<dbReference type="RefSeq" id="WP_146433970.1">
    <property type="nucleotide sequence ID" value="NZ_VIGV01000003.1"/>
</dbReference>
<comment type="caution">
    <text evidence="1">The sequence shown here is derived from an EMBL/GenBank/DDBJ whole genome shotgun (WGS) entry which is preliminary data.</text>
</comment>